<dbReference type="Proteomes" id="UP001178507">
    <property type="component" value="Unassembled WGS sequence"/>
</dbReference>
<dbReference type="Gene3D" id="3.40.120.10">
    <property type="entry name" value="Alpha-D-Glucose-1,6-Bisphosphate, subunit A, domain 3"/>
    <property type="match status" value="1"/>
</dbReference>
<evidence type="ECO:0000313" key="4">
    <source>
        <dbReference type="Proteomes" id="UP001178507"/>
    </source>
</evidence>
<evidence type="ECO:0000259" key="2">
    <source>
        <dbReference type="Pfam" id="PF02878"/>
    </source>
</evidence>
<dbReference type="PANTHER" id="PTHR45955:SF1">
    <property type="entry name" value="PHOSPHOACETYLGLUCOSAMINE MUTASE"/>
    <property type="match status" value="1"/>
</dbReference>
<dbReference type="Pfam" id="PF02878">
    <property type="entry name" value="PGM_PMM_I"/>
    <property type="match status" value="1"/>
</dbReference>
<sequence length="153" mass="16314">MGGSASSAVGPGAEAAALAGACYSRPAGAPQLGYGTAGFRTVADVLDPVLYRMGLVAALRSKALGKRVGVMITASHNPERDNGVKLVEPLGEMLLQEWEVYATRLANTPDADLGTVLEEIASSLGAEWSENERTMHLFLVVWFYVFALERNEE</sequence>
<dbReference type="PROSITE" id="PS00710">
    <property type="entry name" value="PGM_PMM"/>
    <property type="match status" value="1"/>
</dbReference>
<comment type="caution">
    <text evidence="3">The sequence shown here is derived from an EMBL/GenBank/DDBJ whole genome shotgun (WGS) entry which is preliminary data.</text>
</comment>
<organism evidence="3 4">
    <name type="scientific">Effrenium voratum</name>
    <dbReference type="NCBI Taxonomy" id="2562239"/>
    <lineage>
        <taxon>Eukaryota</taxon>
        <taxon>Sar</taxon>
        <taxon>Alveolata</taxon>
        <taxon>Dinophyceae</taxon>
        <taxon>Suessiales</taxon>
        <taxon>Symbiodiniaceae</taxon>
        <taxon>Effrenium</taxon>
    </lineage>
</organism>
<keyword evidence="4" id="KW-1185">Reference proteome</keyword>
<dbReference type="AlphaFoldDB" id="A0AA36NB79"/>
<dbReference type="GO" id="GO:0005975">
    <property type="term" value="P:carbohydrate metabolic process"/>
    <property type="evidence" value="ECO:0007669"/>
    <property type="project" value="InterPro"/>
</dbReference>
<dbReference type="PANTHER" id="PTHR45955">
    <property type="entry name" value="PHOSPHOACETYLGLUCOSAMINE MUTASE"/>
    <property type="match status" value="1"/>
</dbReference>
<dbReference type="InterPro" id="IPR005844">
    <property type="entry name" value="A-D-PHexomutase_a/b/a-I"/>
</dbReference>
<dbReference type="GO" id="GO:0000287">
    <property type="term" value="F:magnesium ion binding"/>
    <property type="evidence" value="ECO:0007669"/>
    <property type="project" value="InterPro"/>
</dbReference>
<reference evidence="3" key="1">
    <citation type="submission" date="2023-08" db="EMBL/GenBank/DDBJ databases">
        <authorList>
            <person name="Chen Y."/>
            <person name="Shah S."/>
            <person name="Dougan E. K."/>
            <person name="Thang M."/>
            <person name="Chan C."/>
        </authorList>
    </citation>
    <scope>NUCLEOTIDE SEQUENCE</scope>
</reference>
<dbReference type="SUPFAM" id="SSF53738">
    <property type="entry name" value="Phosphoglucomutase, first 3 domains"/>
    <property type="match status" value="1"/>
</dbReference>
<dbReference type="GO" id="GO:0004610">
    <property type="term" value="F:phosphoacetylglucosamine mutase activity"/>
    <property type="evidence" value="ECO:0007669"/>
    <property type="project" value="TreeGrafter"/>
</dbReference>
<evidence type="ECO:0000313" key="3">
    <source>
        <dbReference type="EMBL" id="CAJ1399544.1"/>
    </source>
</evidence>
<protein>
    <recommendedName>
        <fullName evidence="2">Alpha-D-phosphohexomutase alpha/beta/alpha domain-containing protein</fullName>
    </recommendedName>
</protein>
<accession>A0AA36NB79</accession>
<proteinExistence type="inferred from homology"/>
<dbReference type="GO" id="GO:0006048">
    <property type="term" value="P:UDP-N-acetylglucosamine biosynthetic process"/>
    <property type="evidence" value="ECO:0007669"/>
    <property type="project" value="TreeGrafter"/>
</dbReference>
<dbReference type="InterPro" id="IPR016066">
    <property type="entry name" value="A-D-PHexomutase_CS"/>
</dbReference>
<comment type="similarity">
    <text evidence="1">Belongs to the phosphohexose mutase family.</text>
</comment>
<feature type="domain" description="Alpha-D-phosphohexomutase alpha/beta/alpha" evidence="2">
    <location>
        <begin position="62"/>
        <end position="97"/>
    </location>
</feature>
<evidence type="ECO:0000256" key="1">
    <source>
        <dbReference type="ARBA" id="ARBA00010231"/>
    </source>
</evidence>
<name>A0AA36NB79_9DINO</name>
<gene>
    <name evidence="3" type="ORF">EVOR1521_LOCUS23058</name>
</gene>
<dbReference type="EMBL" id="CAUJNA010003339">
    <property type="protein sequence ID" value="CAJ1399544.1"/>
    <property type="molecule type" value="Genomic_DNA"/>
</dbReference>
<dbReference type="InterPro" id="IPR016055">
    <property type="entry name" value="A-D-PHexomutase_a/b/a-I/II/III"/>
</dbReference>